<dbReference type="PANTHER" id="PTHR47074:SF11">
    <property type="entry name" value="REVERSE TRANSCRIPTASE-LIKE PROTEIN"/>
    <property type="match status" value="1"/>
</dbReference>
<dbReference type="InterPro" id="IPR052929">
    <property type="entry name" value="RNase_H-like_EbsB-rel"/>
</dbReference>
<reference evidence="2 3" key="1">
    <citation type="submission" date="2017-02" db="EMBL/GenBank/DDBJ databases">
        <title>The complete genomic sequence of a novel cold adapted crude oil-degrading bacterium Planococcus qaidamina Y42.</title>
        <authorList>
            <person name="Yang R."/>
        </authorList>
    </citation>
    <scope>NUCLEOTIDE SEQUENCE [LARGE SCALE GENOMIC DNA]</scope>
    <source>
        <strain evidence="2 3">Y42</strain>
    </source>
</reference>
<dbReference type="EMBL" id="CP019640">
    <property type="protein sequence ID" value="AQQ53544.1"/>
    <property type="molecule type" value="Genomic_DNA"/>
</dbReference>
<keyword evidence="3" id="KW-1185">Reference proteome</keyword>
<gene>
    <name evidence="2" type="primary">rnhA</name>
    <name evidence="2" type="ORF">B0X71_10975</name>
</gene>
<dbReference type="RefSeq" id="WP_077589440.1">
    <property type="nucleotide sequence ID" value="NZ_CP019640.1"/>
</dbReference>
<dbReference type="GO" id="GO:0004523">
    <property type="term" value="F:RNA-DNA hybrid ribonuclease activity"/>
    <property type="evidence" value="ECO:0007669"/>
    <property type="project" value="InterPro"/>
</dbReference>
<evidence type="ECO:0000313" key="3">
    <source>
        <dbReference type="Proteomes" id="UP000188184"/>
    </source>
</evidence>
<name>A0A1Q2KZI9_9BACL</name>
<accession>A0A1Q2KZI9</accession>
<dbReference type="PROSITE" id="PS50879">
    <property type="entry name" value="RNASE_H_1"/>
    <property type="match status" value="1"/>
</dbReference>
<dbReference type="InterPro" id="IPR012337">
    <property type="entry name" value="RNaseH-like_sf"/>
</dbReference>
<dbReference type="SUPFAM" id="SSF53098">
    <property type="entry name" value="Ribonuclease H-like"/>
    <property type="match status" value="1"/>
</dbReference>
<dbReference type="AlphaFoldDB" id="A0A1Q2KZI9"/>
<dbReference type="PANTHER" id="PTHR47074">
    <property type="entry name" value="BNAC02G40300D PROTEIN"/>
    <property type="match status" value="1"/>
</dbReference>
<evidence type="ECO:0000259" key="1">
    <source>
        <dbReference type="PROSITE" id="PS50879"/>
    </source>
</evidence>
<proteinExistence type="predicted"/>
<dbReference type="CDD" id="cd09279">
    <property type="entry name" value="RNase_HI_like"/>
    <property type="match status" value="1"/>
</dbReference>
<dbReference type="KEGG" id="pmar:B0X71_10975"/>
<sequence length="129" mass="14154">MLEVFTDAATAGNPRVSAVGVFIRGEGHQVKLGEFVGEMDNHEAEFSALVRGLQEAAKLTAGMVSVKSDSKVAVDAFERGVTRNERFKPYLTKALELADTFDYCFIKWIPDSENRAADALAKETLRANK</sequence>
<protein>
    <submittedName>
        <fullName evidence="2">Ribonuclease HI</fullName>
    </submittedName>
</protein>
<feature type="domain" description="RNase H type-1" evidence="1">
    <location>
        <begin position="1"/>
        <end position="126"/>
    </location>
</feature>
<dbReference type="Gene3D" id="3.30.420.10">
    <property type="entry name" value="Ribonuclease H-like superfamily/Ribonuclease H"/>
    <property type="match status" value="1"/>
</dbReference>
<dbReference type="GO" id="GO:0003676">
    <property type="term" value="F:nucleic acid binding"/>
    <property type="evidence" value="ECO:0007669"/>
    <property type="project" value="InterPro"/>
</dbReference>
<dbReference type="OrthoDB" id="7845843at2"/>
<dbReference type="InterPro" id="IPR002156">
    <property type="entry name" value="RNaseH_domain"/>
</dbReference>
<dbReference type="Proteomes" id="UP000188184">
    <property type="component" value="Chromosome"/>
</dbReference>
<organism evidence="2 3">
    <name type="scientific">Planococcus lenghuensis</name>
    <dbReference type="NCBI Taxonomy" id="2213202"/>
    <lineage>
        <taxon>Bacteria</taxon>
        <taxon>Bacillati</taxon>
        <taxon>Bacillota</taxon>
        <taxon>Bacilli</taxon>
        <taxon>Bacillales</taxon>
        <taxon>Caryophanaceae</taxon>
        <taxon>Planococcus</taxon>
    </lineage>
</organism>
<evidence type="ECO:0000313" key="2">
    <source>
        <dbReference type="EMBL" id="AQQ53544.1"/>
    </source>
</evidence>
<dbReference type="InterPro" id="IPR036397">
    <property type="entry name" value="RNaseH_sf"/>
</dbReference>
<dbReference type="Pfam" id="PF13456">
    <property type="entry name" value="RVT_3"/>
    <property type="match status" value="1"/>
</dbReference>